<evidence type="ECO:0008006" key="3">
    <source>
        <dbReference type="Google" id="ProtNLM"/>
    </source>
</evidence>
<protein>
    <recommendedName>
        <fullName evidence="3">Retrotransposon gag domain-containing protein</fullName>
    </recommendedName>
</protein>
<evidence type="ECO:0000313" key="2">
    <source>
        <dbReference type="Proteomes" id="UP000257109"/>
    </source>
</evidence>
<proteinExistence type="predicted"/>
<comment type="caution">
    <text evidence="1">The sequence shown here is derived from an EMBL/GenBank/DDBJ whole genome shotgun (WGS) entry which is preliminary data.</text>
</comment>
<keyword evidence="2" id="KW-1185">Reference proteome</keyword>
<feature type="non-terminal residue" evidence="1">
    <location>
        <position position="1"/>
    </location>
</feature>
<dbReference type="PANTHER" id="PTHR33223">
    <property type="entry name" value="CCHC-TYPE DOMAIN-CONTAINING PROTEIN"/>
    <property type="match status" value="1"/>
</dbReference>
<dbReference type="OrthoDB" id="1689420at2759"/>
<gene>
    <name evidence="1" type="ORF">CR513_21495</name>
</gene>
<sequence length="147" mass="16637">MKKIFLEKFFPTSKIAANLKEIYGISSNVTLHEYWERLNKLCVTWLLMMDRNMIDVASGGALMDKTTTVARNLISNMASNIQLFGTRGVITSTTKQRYQGAVAFRGLEIGEQNNQTNIPGNTASYQTTSHDSTCKSVWHLYFYRAPN</sequence>
<name>A0A371GZG5_MUCPR</name>
<dbReference type="AlphaFoldDB" id="A0A371GZG5"/>
<reference evidence="1" key="1">
    <citation type="submission" date="2018-05" db="EMBL/GenBank/DDBJ databases">
        <title>Draft genome of Mucuna pruriens seed.</title>
        <authorList>
            <person name="Nnadi N.E."/>
            <person name="Vos R."/>
            <person name="Hasami M.H."/>
            <person name="Devisetty U.K."/>
            <person name="Aguiy J.C."/>
        </authorList>
    </citation>
    <scope>NUCLEOTIDE SEQUENCE [LARGE SCALE GENOMIC DNA]</scope>
    <source>
        <strain evidence="1">JCA_2017</strain>
    </source>
</reference>
<evidence type="ECO:0000313" key="1">
    <source>
        <dbReference type="EMBL" id="RDX95925.1"/>
    </source>
</evidence>
<accession>A0A371GZG5</accession>
<dbReference type="EMBL" id="QJKJ01004016">
    <property type="protein sequence ID" value="RDX95925.1"/>
    <property type="molecule type" value="Genomic_DNA"/>
</dbReference>
<dbReference type="Proteomes" id="UP000257109">
    <property type="component" value="Unassembled WGS sequence"/>
</dbReference>
<dbReference type="PANTHER" id="PTHR33223:SF3">
    <property type="match status" value="1"/>
</dbReference>
<organism evidence="1 2">
    <name type="scientific">Mucuna pruriens</name>
    <name type="common">Velvet bean</name>
    <name type="synonym">Dolichos pruriens</name>
    <dbReference type="NCBI Taxonomy" id="157652"/>
    <lineage>
        <taxon>Eukaryota</taxon>
        <taxon>Viridiplantae</taxon>
        <taxon>Streptophyta</taxon>
        <taxon>Embryophyta</taxon>
        <taxon>Tracheophyta</taxon>
        <taxon>Spermatophyta</taxon>
        <taxon>Magnoliopsida</taxon>
        <taxon>eudicotyledons</taxon>
        <taxon>Gunneridae</taxon>
        <taxon>Pentapetalae</taxon>
        <taxon>rosids</taxon>
        <taxon>fabids</taxon>
        <taxon>Fabales</taxon>
        <taxon>Fabaceae</taxon>
        <taxon>Papilionoideae</taxon>
        <taxon>50 kb inversion clade</taxon>
        <taxon>NPAAA clade</taxon>
        <taxon>indigoferoid/millettioid clade</taxon>
        <taxon>Phaseoleae</taxon>
        <taxon>Mucuna</taxon>
    </lineage>
</organism>